<dbReference type="PRINTS" id="PR01002">
    <property type="entry name" value="FLGFLGJ"/>
</dbReference>
<dbReference type="Pfam" id="PF10135">
    <property type="entry name" value="Rod-binding"/>
    <property type="match status" value="1"/>
</dbReference>
<sequence>MLDSLSSVAATGHPKTSIKAVARQFEGAFLSHMLAAAGAGQPADTQGGGIGESQFASFLLDAQAQRIADSGGVGLAEMIIRHYAPSHKADAP</sequence>
<dbReference type="RefSeq" id="WP_249057005.1">
    <property type="nucleotide sequence ID" value="NZ_JALZWP010000003.1"/>
</dbReference>
<gene>
    <name evidence="2" type="ORF">M3N55_05035</name>
</gene>
<dbReference type="Proteomes" id="UP001202550">
    <property type="component" value="Unassembled WGS sequence"/>
</dbReference>
<dbReference type="EMBL" id="JALZWP010000003">
    <property type="protein sequence ID" value="MCL1628088.1"/>
    <property type="molecule type" value="Genomic_DNA"/>
</dbReference>
<evidence type="ECO:0000259" key="1">
    <source>
        <dbReference type="Pfam" id="PF10135"/>
    </source>
</evidence>
<feature type="domain" description="Flagellar protein FlgJ N-terminal" evidence="1">
    <location>
        <begin position="47"/>
        <end position="81"/>
    </location>
</feature>
<comment type="caution">
    <text evidence="2">The sequence shown here is derived from an EMBL/GenBank/DDBJ whole genome shotgun (WGS) entry which is preliminary data.</text>
</comment>
<accession>A0ABT0M0G5</accession>
<protein>
    <submittedName>
        <fullName evidence="2">Rod-binding protein</fullName>
    </submittedName>
</protein>
<evidence type="ECO:0000313" key="2">
    <source>
        <dbReference type="EMBL" id="MCL1628088.1"/>
    </source>
</evidence>
<proteinExistence type="predicted"/>
<dbReference type="InterPro" id="IPR019301">
    <property type="entry name" value="Flagellar_prot_FlgJ_N"/>
</dbReference>
<evidence type="ECO:0000313" key="3">
    <source>
        <dbReference type="Proteomes" id="UP001202550"/>
    </source>
</evidence>
<keyword evidence="3" id="KW-1185">Reference proteome</keyword>
<reference evidence="2 3" key="1">
    <citation type="submission" date="2022-05" db="EMBL/GenBank/DDBJ databases">
        <title>Seasonal and diel survey of microbial diversity of the Tyrrhenian coast.</title>
        <authorList>
            <person name="Gattoni G."/>
            <person name="Corral P."/>
        </authorList>
    </citation>
    <scope>NUCLEOTIDE SEQUENCE [LARGE SCALE GENOMIC DNA]</scope>
    <source>
        <strain evidence="2 3">V10</strain>
    </source>
</reference>
<name>A0ABT0M0G5_9RHOB</name>
<organism evidence="2 3">
    <name type="scientific">Roseinatronobacter domitianus</name>
    <dbReference type="NCBI Taxonomy" id="2940293"/>
    <lineage>
        <taxon>Bacteria</taxon>
        <taxon>Pseudomonadati</taxon>
        <taxon>Pseudomonadota</taxon>
        <taxon>Alphaproteobacteria</taxon>
        <taxon>Rhodobacterales</taxon>
        <taxon>Paracoccaceae</taxon>
        <taxon>Roseinatronobacter</taxon>
    </lineage>
</organism>